<name>A0A2D0ZMB5_9CAUD</name>
<reference evidence="2" key="1">
    <citation type="submission" date="2017-08" db="EMBL/GenBank/DDBJ databases">
        <authorList>
            <person name="de Groot N.N."/>
        </authorList>
    </citation>
    <scope>NUCLEOTIDE SEQUENCE [LARGE SCALE GENOMIC DNA]</scope>
</reference>
<accession>A0A2D0ZMB5</accession>
<gene>
    <name evidence="1" type="ORF">SEA_TRINA_246</name>
</gene>
<sequence>MEFTYNNGFFDFIWWGGSYITPGINYGALGFKPSDNHVIGVWDYNKDAPTIPKTQKAFERKCNEWFAENFN</sequence>
<dbReference type="Proteomes" id="UP000231419">
    <property type="component" value="Segment"/>
</dbReference>
<evidence type="ECO:0000313" key="1">
    <source>
        <dbReference type="EMBL" id="ASZ75025.1"/>
    </source>
</evidence>
<proteinExistence type="predicted"/>
<dbReference type="EMBL" id="MF668286">
    <property type="protein sequence ID" value="ASZ75025.1"/>
    <property type="molecule type" value="Genomic_DNA"/>
</dbReference>
<keyword evidence="2" id="KW-1185">Reference proteome</keyword>
<evidence type="ECO:0000313" key="2">
    <source>
        <dbReference type="Proteomes" id="UP000231419"/>
    </source>
</evidence>
<protein>
    <submittedName>
        <fullName evidence="1">Uncharacterized protein</fullName>
    </submittedName>
</protein>
<organism evidence="1 2">
    <name type="scientific">Rhodococcus phage Trina</name>
    <dbReference type="NCBI Taxonomy" id="2027905"/>
    <lineage>
        <taxon>Viruses</taxon>
        <taxon>Duplodnaviria</taxon>
        <taxon>Heunggongvirae</taxon>
        <taxon>Uroviricota</taxon>
        <taxon>Caudoviricetes</taxon>
        <taxon>Trinavirus</taxon>
        <taxon>Trinavirus trina</taxon>
    </lineage>
</organism>